<accession>A0ABS9MGJ8</accession>
<dbReference type="InterPro" id="IPR006641">
    <property type="entry name" value="YqgF/RNaseH-like_dom"/>
</dbReference>
<evidence type="ECO:0000256" key="3">
    <source>
        <dbReference type="ARBA" id="ARBA00022722"/>
    </source>
</evidence>
<keyword evidence="3 5" id="KW-0540">Nuclease</keyword>
<organism evidence="7 8">
    <name type="scientific">Anaeromassilibacillus senegalensis</name>
    <dbReference type="NCBI Taxonomy" id="1673717"/>
    <lineage>
        <taxon>Bacteria</taxon>
        <taxon>Bacillati</taxon>
        <taxon>Bacillota</taxon>
        <taxon>Clostridia</taxon>
        <taxon>Eubacteriales</taxon>
        <taxon>Acutalibacteraceae</taxon>
        <taxon>Anaeromassilibacillus</taxon>
    </lineage>
</organism>
<dbReference type="SMART" id="SM00732">
    <property type="entry name" value="YqgFc"/>
    <property type="match status" value="1"/>
</dbReference>
<dbReference type="Proteomes" id="UP001298681">
    <property type="component" value="Unassembled WGS sequence"/>
</dbReference>
<dbReference type="Gene3D" id="3.30.420.140">
    <property type="entry name" value="YqgF/RNase H-like domain"/>
    <property type="match status" value="1"/>
</dbReference>
<proteinExistence type="inferred from homology"/>
<reference evidence="7 8" key="1">
    <citation type="submission" date="2022-01" db="EMBL/GenBank/DDBJ databases">
        <title>Collection of gut derived symbiotic bacterial strains cultured from healthy donors.</title>
        <authorList>
            <person name="Lin H."/>
            <person name="Kohout C."/>
            <person name="Waligurski E."/>
            <person name="Pamer E.G."/>
        </authorList>
    </citation>
    <scope>NUCLEOTIDE SEQUENCE [LARGE SCALE GENOMIC DNA]</scope>
    <source>
        <strain evidence="7 8">DFI.7.58</strain>
    </source>
</reference>
<dbReference type="GO" id="GO:0016787">
    <property type="term" value="F:hydrolase activity"/>
    <property type="evidence" value="ECO:0007669"/>
    <property type="project" value="UniProtKB-KW"/>
</dbReference>
<dbReference type="HAMAP" id="MF_00651">
    <property type="entry name" value="Nuclease_YqgF"/>
    <property type="match status" value="1"/>
</dbReference>
<dbReference type="InterPro" id="IPR012337">
    <property type="entry name" value="RNaseH-like_sf"/>
</dbReference>
<dbReference type="NCBIfam" id="TIGR00250">
    <property type="entry name" value="RNAse_H_YqgF"/>
    <property type="match status" value="1"/>
</dbReference>
<dbReference type="Pfam" id="PF03652">
    <property type="entry name" value="RuvX"/>
    <property type="match status" value="1"/>
</dbReference>
<evidence type="ECO:0000256" key="5">
    <source>
        <dbReference type="HAMAP-Rule" id="MF_00651"/>
    </source>
</evidence>
<dbReference type="EC" id="3.1.-.-" evidence="5"/>
<sequence>MRILAVDLGKARTGLAVCDEGELLASPVGVIQEYNRERLAAAVAAKAGEYRVGEIVVGLPRNMDGSEGESAQSARAFAEQLRALIDVPVHMQDERGTTITAHGYLNDTDTRGKKRKAVVDAVAATIILEDYLMYRRNRKHLFNN</sequence>
<dbReference type="PANTHER" id="PTHR33317">
    <property type="entry name" value="POLYNUCLEOTIDYL TRANSFERASE, RIBONUCLEASE H-LIKE SUPERFAMILY PROTEIN"/>
    <property type="match status" value="1"/>
</dbReference>
<comment type="caution">
    <text evidence="7">The sequence shown here is derived from an EMBL/GenBank/DDBJ whole genome shotgun (WGS) entry which is preliminary data.</text>
</comment>
<keyword evidence="2 5" id="KW-0690">Ribosome biogenesis</keyword>
<protein>
    <recommendedName>
        <fullName evidence="5">Putative pre-16S rRNA nuclease</fullName>
        <ecNumber evidence="5">3.1.-.-</ecNumber>
    </recommendedName>
</protein>
<dbReference type="PANTHER" id="PTHR33317:SF4">
    <property type="entry name" value="POLYNUCLEOTIDYL TRANSFERASE, RIBONUCLEASE H-LIKE SUPERFAMILY PROTEIN"/>
    <property type="match status" value="1"/>
</dbReference>
<dbReference type="EMBL" id="JAKNHQ010000003">
    <property type="protein sequence ID" value="MCG4609925.1"/>
    <property type="molecule type" value="Genomic_DNA"/>
</dbReference>
<evidence type="ECO:0000256" key="2">
    <source>
        <dbReference type="ARBA" id="ARBA00022517"/>
    </source>
</evidence>
<dbReference type="RefSeq" id="WP_087230826.1">
    <property type="nucleotide sequence ID" value="NZ_JAKNHQ010000003.1"/>
</dbReference>
<evidence type="ECO:0000256" key="4">
    <source>
        <dbReference type="ARBA" id="ARBA00022801"/>
    </source>
</evidence>
<comment type="similarity">
    <text evidence="5">Belongs to the YqgF HJR family.</text>
</comment>
<dbReference type="InterPro" id="IPR037027">
    <property type="entry name" value="YqgF/RNaseH-like_dom_sf"/>
</dbReference>
<gene>
    <name evidence="7" type="primary">ruvX</name>
    <name evidence="7" type="ORF">L0P57_03085</name>
</gene>
<keyword evidence="4 5" id="KW-0378">Hydrolase</keyword>
<dbReference type="CDD" id="cd16964">
    <property type="entry name" value="YqgF"/>
    <property type="match status" value="1"/>
</dbReference>
<comment type="subcellular location">
    <subcellularLocation>
        <location evidence="5">Cytoplasm</location>
    </subcellularLocation>
</comment>
<evidence type="ECO:0000313" key="7">
    <source>
        <dbReference type="EMBL" id="MCG4609925.1"/>
    </source>
</evidence>
<name>A0ABS9MGJ8_9FIRM</name>
<dbReference type="InterPro" id="IPR005227">
    <property type="entry name" value="YqgF"/>
</dbReference>
<comment type="function">
    <text evidence="5">Could be a nuclease involved in processing of the 5'-end of pre-16S rRNA.</text>
</comment>
<dbReference type="SUPFAM" id="SSF53098">
    <property type="entry name" value="Ribonuclease H-like"/>
    <property type="match status" value="1"/>
</dbReference>
<evidence type="ECO:0000256" key="1">
    <source>
        <dbReference type="ARBA" id="ARBA00022490"/>
    </source>
</evidence>
<keyword evidence="8" id="KW-1185">Reference proteome</keyword>
<evidence type="ECO:0000259" key="6">
    <source>
        <dbReference type="SMART" id="SM00732"/>
    </source>
</evidence>
<keyword evidence="1 5" id="KW-0963">Cytoplasm</keyword>
<evidence type="ECO:0000313" key="8">
    <source>
        <dbReference type="Proteomes" id="UP001298681"/>
    </source>
</evidence>
<feature type="domain" description="YqgF/RNase H-like" evidence="6">
    <location>
        <begin position="1"/>
        <end position="101"/>
    </location>
</feature>